<dbReference type="EMBL" id="CP063849">
    <property type="protein sequence ID" value="QOY88243.1"/>
    <property type="molecule type" value="Genomic_DNA"/>
</dbReference>
<dbReference type="NCBIfam" id="TIGR02595">
    <property type="entry name" value="PEP_CTERM"/>
    <property type="match status" value="1"/>
</dbReference>
<dbReference type="RefSeq" id="WP_194449906.1">
    <property type="nucleotide sequence ID" value="NZ_CP063849.1"/>
</dbReference>
<evidence type="ECO:0000256" key="1">
    <source>
        <dbReference type="SAM" id="SignalP"/>
    </source>
</evidence>
<reference evidence="3 4" key="1">
    <citation type="submission" date="2020-10" db="EMBL/GenBank/DDBJ databases">
        <title>Complete genome sequence of Paludibaculum fermentans P105T, a facultatively anaerobic acidobacterium capable of dissimilatory Fe(III) reduction.</title>
        <authorList>
            <person name="Dedysh S.N."/>
            <person name="Beletsky A.V."/>
            <person name="Kulichevskaya I.S."/>
            <person name="Mardanov A.V."/>
            <person name="Ravin N.V."/>
        </authorList>
    </citation>
    <scope>NUCLEOTIDE SEQUENCE [LARGE SCALE GENOMIC DNA]</scope>
    <source>
        <strain evidence="3 4">P105</strain>
    </source>
</reference>
<keyword evidence="4" id="KW-1185">Reference proteome</keyword>
<name>A0A7S7NR63_PALFE</name>
<feature type="chain" id="PRO_5033006533" evidence="1">
    <location>
        <begin position="18"/>
        <end position="165"/>
    </location>
</feature>
<evidence type="ECO:0000313" key="3">
    <source>
        <dbReference type="EMBL" id="QOY88243.1"/>
    </source>
</evidence>
<dbReference type="AlphaFoldDB" id="A0A7S7NR63"/>
<proteinExistence type="predicted"/>
<sequence>MKRLLLMVVLLASHASAATIHIVEANWTLGGPLTIDGSGADGNSDNVLSLAELTSLTAVYDISGGGTLNWGQADFLLGAFGIGPFSGTYLFLAQNPGGAAVFGVAGSGSSSAQVSDARIGLQDTASGVSTVPEPATILLMGAGLLLAAAAKTRTTWSAPRQQSLK</sequence>
<evidence type="ECO:0000313" key="4">
    <source>
        <dbReference type="Proteomes" id="UP000593892"/>
    </source>
</evidence>
<protein>
    <submittedName>
        <fullName evidence="3">PEP-CTERM sorting domain-containing protein</fullName>
    </submittedName>
</protein>
<keyword evidence="1" id="KW-0732">Signal</keyword>
<evidence type="ECO:0000259" key="2">
    <source>
        <dbReference type="Pfam" id="PF07589"/>
    </source>
</evidence>
<dbReference type="InterPro" id="IPR013424">
    <property type="entry name" value="Ice-binding_C"/>
</dbReference>
<dbReference type="Proteomes" id="UP000593892">
    <property type="component" value="Chromosome"/>
</dbReference>
<feature type="signal peptide" evidence="1">
    <location>
        <begin position="1"/>
        <end position="17"/>
    </location>
</feature>
<dbReference type="Pfam" id="PF07589">
    <property type="entry name" value="PEP-CTERM"/>
    <property type="match status" value="1"/>
</dbReference>
<organism evidence="3 4">
    <name type="scientific">Paludibaculum fermentans</name>
    <dbReference type="NCBI Taxonomy" id="1473598"/>
    <lineage>
        <taxon>Bacteria</taxon>
        <taxon>Pseudomonadati</taxon>
        <taxon>Acidobacteriota</taxon>
        <taxon>Terriglobia</taxon>
        <taxon>Bryobacterales</taxon>
        <taxon>Bryobacteraceae</taxon>
        <taxon>Paludibaculum</taxon>
    </lineage>
</organism>
<gene>
    <name evidence="3" type="ORF">IRI77_36840</name>
</gene>
<accession>A0A7S7NR63</accession>
<dbReference type="KEGG" id="pfer:IRI77_36840"/>
<feature type="domain" description="Ice-binding protein C-terminal" evidence="2">
    <location>
        <begin position="130"/>
        <end position="150"/>
    </location>
</feature>